<name>A0AA36NJV9_9DINO</name>
<protein>
    <submittedName>
        <fullName evidence="1">Uncharacterized protein</fullName>
    </submittedName>
</protein>
<evidence type="ECO:0000313" key="1">
    <source>
        <dbReference type="EMBL" id="CAJ1405188.1"/>
    </source>
</evidence>
<evidence type="ECO:0000313" key="2">
    <source>
        <dbReference type="Proteomes" id="UP001178507"/>
    </source>
</evidence>
<keyword evidence="2" id="KW-1185">Reference proteome</keyword>
<gene>
    <name evidence="1" type="ORF">EVOR1521_LOCUS27469</name>
</gene>
<reference evidence="1" key="1">
    <citation type="submission" date="2023-08" db="EMBL/GenBank/DDBJ databases">
        <authorList>
            <person name="Chen Y."/>
            <person name="Shah S."/>
            <person name="Dougan E. K."/>
            <person name="Thang M."/>
            <person name="Chan C."/>
        </authorList>
    </citation>
    <scope>NUCLEOTIDE SEQUENCE</scope>
</reference>
<dbReference type="Proteomes" id="UP001178507">
    <property type="component" value="Unassembled WGS sequence"/>
</dbReference>
<dbReference type="AlphaFoldDB" id="A0AA36NJV9"/>
<organism evidence="1 2">
    <name type="scientific">Effrenium voratum</name>
    <dbReference type="NCBI Taxonomy" id="2562239"/>
    <lineage>
        <taxon>Eukaryota</taxon>
        <taxon>Sar</taxon>
        <taxon>Alveolata</taxon>
        <taxon>Dinophyceae</taxon>
        <taxon>Suessiales</taxon>
        <taxon>Symbiodiniaceae</taxon>
        <taxon>Effrenium</taxon>
    </lineage>
</organism>
<dbReference type="EMBL" id="CAUJNA010003572">
    <property type="protein sequence ID" value="CAJ1405188.1"/>
    <property type="molecule type" value="Genomic_DNA"/>
</dbReference>
<sequence>MQTKALDEAWLDAGWRVKQGRRRRTVAVPAVHAEAASRMLQQRKFRRSKTTSEAESAARDHFELSYASRSPTEDKAMSDILKEFDEDFKGFVRRPRLPTPPQWVPPGGGSALPKATLRPISPAQAPCLPDLSRDRDDMLSNVLNSLLPAGPSSKLASKELSPCSQLSPVSPAPRNAPCKEVLEFIHVLIRHFGNLNRAFRALKNAASLEGKVGPLEPLSRAEFEWCVTSFLQHGNRRLASKLFEALGGDLGLSNVEAWPSWPQLWRQLQPLSLELQELLEEGSAEDSDTRTEVKVSKQRFMKAAKALELDACQAVHLFHLLDEGGHFRAGALQEALWCPKDLAWRDLRIRLVARFRTLEHALQALEELEDEDLVSCVQSFGLEADAELLEPEDEPHKVLQGAATKTRLEDFWRRVAAEWPEVAEACGDLEQLGQLLQELVPRPADGFLDLEAFTSLAQLVDVAPSDCEVLFRVAGRDGKVFLEDFAEQLVLWTGALGPKKEAAKALVAPARRLLSALKQELLPAANEEPVRLPTNGRPKKKRPKLPWVTNYRRPSLMALGA</sequence>
<comment type="caution">
    <text evidence="1">The sequence shown here is derived from an EMBL/GenBank/DDBJ whole genome shotgun (WGS) entry which is preliminary data.</text>
</comment>
<proteinExistence type="predicted"/>
<accession>A0AA36NJV9</accession>